<sequence length="531" mass="58315">MREPPKSLPATFLPIWEALSQADESAVSRRELARELQVSSVTLHRVLVTGDVPDLRRASVREQRAWTRTLSRVAHRLGFPPRSWIDAVGIPWTETIASLVAEATASSESTQPRAASAWPGLSPRGQTRSLRVGVARLAAFESGTTWTTPGFLHHFGHRLVSNLFSGGNVAIRSLAPESIRERLESNQLDLAVGVWDSVDARRVGICLIPIPGLTLPIRMLTHRSDRRSGSEIWSSASTRFLCPAGSAALEYLLVQCEVDPTRVEELEGESLDPVALMDRTRQEGCVLVLDARTAWWLVRSVEEMDWREVEEVTKEGALATLCVALPPSASSIMPIVEHTLKAVWIASNPARTASLYAELLEVPASDLTQLAGPSELSETGDGSHTSPPLLASLAKATALSLPDDGGSDVDADRFLDYLDDALRARVGDEAARALLPPRPKTTPLHENDPPPKPFAPPQCQSCSVSLLDYGGVSSHYCRYCSDENGVLRTVDEVQADIRRWMLRWQDGANESNIDERVRHFMRAMPAWADRV</sequence>
<comment type="caution">
    <text evidence="1">The sequence shown here is derived from an EMBL/GenBank/DDBJ whole genome shotgun (WGS) entry which is preliminary data.</text>
</comment>
<name>A0A956NB57_UNCEI</name>
<dbReference type="Proteomes" id="UP000739538">
    <property type="component" value="Unassembled WGS sequence"/>
</dbReference>
<reference evidence="1" key="1">
    <citation type="submission" date="2020-04" db="EMBL/GenBank/DDBJ databases">
        <authorList>
            <person name="Zhang T."/>
        </authorList>
    </citation>
    <scope>NUCLEOTIDE SEQUENCE</scope>
    <source>
        <strain evidence="1">HKST-UBA02</strain>
    </source>
</reference>
<accession>A0A956NB57</accession>
<evidence type="ECO:0000313" key="2">
    <source>
        <dbReference type="Proteomes" id="UP000739538"/>
    </source>
</evidence>
<protein>
    <submittedName>
        <fullName evidence="1">Uncharacterized protein</fullName>
    </submittedName>
</protein>
<dbReference type="AlphaFoldDB" id="A0A956NB57"/>
<dbReference type="EMBL" id="JAGQHS010000026">
    <property type="protein sequence ID" value="MCA9755577.1"/>
    <property type="molecule type" value="Genomic_DNA"/>
</dbReference>
<gene>
    <name evidence="1" type="ORF">KDA27_07230</name>
</gene>
<proteinExistence type="predicted"/>
<organism evidence="1 2">
    <name type="scientific">Eiseniibacteriota bacterium</name>
    <dbReference type="NCBI Taxonomy" id="2212470"/>
    <lineage>
        <taxon>Bacteria</taxon>
        <taxon>Candidatus Eiseniibacteriota</taxon>
    </lineage>
</organism>
<reference evidence="1" key="2">
    <citation type="journal article" date="2021" name="Microbiome">
        <title>Successional dynamics and alternative stable states in a saline activated sludge microbial community over 9 years.</title>
        <authorList>
            <person name="Wang Y."/>
            <person name="Ye J."/>
            <person name="Ju F."/>
            <person name="Liu L."/>
            <person name="Boyd J.A."/>
            <person name="Deng Y."/>
            <person name="Parks D.H."/>
            <person name="Jiang X."/>
            <person name="Yin X."/>
            <person name="Woodcroft B.J."/>
            <person name="Tyson G.W."/>
            <person name="Hugenholtz P."/>
            <person name="Polz M.F."/>
            <person name="Zhang T."/>
        </authorList>
    </citation>
    <scope>NUCLEOTIDE SEQUENCE</scope>
    <source>
        <strain evidence="1">HKST-UBA02</strain>
    </source>
</reference>
<evidence type="ECO:0000313" key="1">
    <source>
        <dbReference type="EMBL" id="MCA9755577.1"/>
    </source>
</evidence>